<feature type="chain" id="PRO_5008048732" evidence="4">
    <location>
        <begin position="24"/>
        <end position="558"/>
    </location>
</feature>
<dbReference type="PIRSF" id="PIRSF002741">
    <property type="entry name" value="MppA"/>
    <property type="match status" value="1"/>
</dbReference>
<dbReference type="PANTHER" id="PTHR30290:SF9">
    <property type="entry name" value="OLIGOPEPTIDE-BINDING PROTEIN APPA"/>
    <property type="match status" value="1"/>
</dbReference>
<accession>A0A176Q9T4</accession>
<evidence type="ECO:0000256" key="1">
    <source>
        <dbReference type="ARBA" id="ARBA00005695"/>
    </source>
</evidence>
<proteinExistence type="inferred from homology"/>
<dbReference type="AlphaFoldDB" id="A0A176Q9T4"/>
<evidence type="ECO:0000259" key="5">
    <source>
        <dbReference type="Pfam" id="PF00496"/>
    </source>
</evidence>
<sequence>MSMRKSTPVVLLATAALTMSACAQSDRDDSGSGDSGGDSAASDATFTFGAAGAPEVFDPFYASDGETFRVTRQMFEGLVEVKPGSAEIGPGLAESWEPDEKGTTWTFSLRKDVKFSDGETFDAEAVCANFERMADQNETAQAGPAEYWAYSMEGFGDKSLYRSCSATDDSTVELKIARPTSKFPAMLSLSAFGMQSPKALESGDANDVTKQGEGFAYPKNSQEPVGTGPYTLEKYDTANSTVTLKRNDDYWGEKAKSAQLVFKIIPDESTRRQELEAKSIDGYDLPNPVDWKGLEESGNTVEVRDPFNVFYVGLNPEKNTKLKDLKVRQALSMAIDRDQLVSSQLPEGAVAASQFMPDTVAGYNADLTPTKQDVEGAKKLLQEAGAEGMELTFAYPSEVTRPYMPNPQKLYEAIRKDFEAVGIKVEVVTKPWNGGYLDGVDNGQFDAWLLGWTGDYDSADNFIGTFFGNLESNDFHTGATDFGADLSKELKEADQTVDEAERTSMYEELNKKIAEEYLPGLPISHSPPALVVGEGVEGLTPSPLTAEQFDTVTVQGGK</sequence>
<reference evidence="6 7" key="1">
    <citation type="submission" date="2016-01" db="EMBL/GenBank/DDBJ databases">
        <title>Janibacter melonis strain CD11_4 genome sequencing and assembly.</title>
        <authorList>
            <person name="Nair G.R."/>
            <person name="Kaur G."/>
            <person name="Chander A.M."/>
            <person name="Mayilraj S."/>
        </authorList>
    </citation>
    <scope>NUCLEOTIDE SEQUENCE [LARGE SCALE GENOMIC DNA]</scope>
    <source>
        <strain evidence="6 7">CD11-4</strain>
    </source>
</reference>
<dbReference type="Gene3D" id="3.90.76.10">
    <property type="entry name" value="Dipeptide-binding Protein, Domain 1"/>
    <property type="match status" value="1"/>
</dbReference>
<dbReference type="PANTHER" id="PTHR30290">
    <property type="entry name" value="PERIPLASMIC BINDING COMPONENT OF ABC TRANSPORTER"/>
    <property type="match status" value="1"/>
</dbReference>
<dbReference type="STRING" id="262209.AWH69_14245"/>
<evidence type="ECO:0000256" key="3">
    <source>
        <dbReference type="ARBA" id="ARBA00022729"/>
    </source>
</evidence>
<dbReference type="Proteomes" id="UP000076976">
    <property type="component" value="Unassembled WGS sequence"/>
</dbReference>
<feature type="signal peptide" evidence="4">
    <location>
        <begin position="1"/>
        <end position="23"/>
    </location>
</feature>
<dbReference type="InterPro" id="IPR030678">
    <property type="entry name" value="Peptide/Ni-bd"/>
</dbReference>
<dbReference type="InterPro" id="IPR000914">
    <property type="entry name" value="SBP_5_dom"/>
</dbReference>
<gene>
    <name evidence="6" type="ORF">AWH69_14245</name>
</gene>
<evidence type="ECO:0000313" key="6">
    <source>
        <dbReference type="EMBL" id="OAB86486.1"/>
    </source>
</evidence>
<dbReference type="Gene3D" id="3.10.105.10">
    <property type="entry name" value="Dipeptide-binding Protein, Domain 3"/>
    <property type="match status" value="1"/>
</dbReference>
<dbReference type="EMBL" id="LQZG01000004">
    <property type="protein sequence ID" value="OAB86486.1"/>
    <property type="molecule type" value="Genomic_DNA"/>
</dbReference>
<evidence type="ECO:0000256" key="2">
    <source>
        <dbReference type="ARBA" id="ARBA00022448"/>
    </source>
</evidence>
<dbReference type="GO" id="GO:0043190">
    <property type="term" value="C:ATP-binding cassette (ABC) transporter complex"/>
    <property type="evidence" value="ECO:0007669"/>
    <property type="project" value="InterPro"/>
</dbReference>
<dbReference type="Gene3D" id="3.40.190.10">
    <property type="entry name" value="Periplasmic binding protein-like II"/>
    <property type="match status" value="1"/>
</dbReference>
<feature type="domain" description="Solute-binding protein family 5" evidence="5">
    <location>
        <begin position="87"/>
        <end position="472"/>
    </location>
</feature>
<dbReference type="CDD" id="cd08493">
    <property type="entry name" value="PBP2_DppA_like"/>
    <property type="match status" value="1"/>
</dbReference>
<protein>
    <submittedName>
        <fullName evidence="6">Peptide ABC transporter substrate-binding protein</fullName>
    </submittedName>
</protein>
<keyword evidence="3 4" id="KW-0732">Signal</keyword>
<comment type="similarity">
    <text evidence="1">Belongs to the bacterial solute-binding protein 5 family.</text>
</comment>
<keyword evidence="7" id="KW-1185">Reference proteome</keyword>
<dbReference type="GO" id="GO:1904680">
    <property type="term" value="F:peptide transmembrane transporter activity"/>
    <property type="evidence" value="ECO:0007669"/>
    <property type="project" value="TreeGrafter"/>
</dbReference>
<dbReference type="Pfam" id="PF00496">
    <property type="entry name" value="SBP_bac_5"/>
    <property type="match status" value="1"/>
</dbReference>
<dbReference type="GO" id="GO:0015833">
    <property type="term" value="P:peptide transport"/>
    <property type="evidence" value="ECO:0007669"/>
    <property type="project" value="TreeGrafter"/>
</dbReference>
<evidence type="ECO:0000313" key="7">
    <source>
        <dbReference type="Proteomes" id="UP000076976"/>
    </source>
</evidence>
<evidence type="ECO:0000256" key="4">
    <source>
        <dbReference type="SAM" id="SignalP"/>
    </source>
</evidence>
<name>A0A176Q9T4_9MICO</name>
<comment type="caution">
    <text evidence="6">The sequence shown here is derived from an EMBL/GenBank/DDBJ whole genome shotgun (WGS) entry which is preliminary data.</text>
</comment>
<dbReference type="GO" id="GO:0042597">
    <property type="term" value="C:periplasmic space"/>
    <property type="evidence" value="ECO:0007669"/>
    <property type="project" value="UniProtKB-ARBA"/>
</dbReference>
<organism evidence="6 7">
    <name type="scientific">Janibacter melonis</name>
    <dbReference type="NCBI Taxonomy" id="262209"/>
    <lineage>
        <taxon>Bacteria</taxon>
        <taxon>Bacillati</taxon>
        <taxon>Actinomycetota</taxon>
        <taxon>Actinomycetes</taxon>
        <taxon>Micrococcales</taxon>
        <taxon>Intrasporangiaceae</taxon>
        <taxon>Janibacter</taxon>
    </lineage>
</organism>
<keyword evidence="2" id="KW-0813">Transport</keyword>
<dbReference type="SUPFAM" id="SSF53850">
    <property type="entry name" value="Periplasmic binding protein-like II"/>
    <property type="match status" value="1"/>
</dbReference>
<dbReference type="PROSITE" id="PS51257">
    <property type="entry name" value="PROKAR_LIPOPROTEIN"/>
    <property type="match status" value="1"/>
</dbReference>
<dbReference type="InterPro" id="IPR039424">
    <property type="entry name" value="SBP_5"/>
</dbReference>